<dbReference type="AlphaFoldDB" id="A0A7W8GID7"/>
<reference evidence="1 2" key="1">
    <citation type="submission" date="2020-08" db="EMBL/GenBank/DDBJ databases">
        <title>Genomic Encyclopedia of Type Strains, Phase IV (KMG-IV): sequencing the most valuable type-strain genomes for metagenomic binning, comparative biology and taxonomic classification.</title>
        <authorList>
            <person name="Goeker M."/>
        </authorList>
    </citation>
    <scope>NUCLEOTIDE SEQUENCE [LARGE SCALE GENOMIC DNA]</scope>
    <source>
        <strain evidence="1 2">DSM 101791</strain>
    </source>
</reference>
<protein>
    <submittedName>
        <fullName evidence="1">Uncharacterized protein</fullName>
    </submittedName>
</protein>
<dbReference type="InterPro" id="IPR043129">
    <property type="entry name" value="ATPase_NBD"/>
</dbReference>
<organism evidence="1 2">
    <name type="scientific">Deinococcus budaensis</name>
    <dbReference type="NCBI Taxonomy" id="1665626"/>
    <lineage>
        <taxon>Bacteria</taxon>
        <taxon>Thermotogati</taxon>
        <taxon>Deinococcota</taxon>
        <taxon>Deinococci</taxon>
        <taxon>Deinococcales</taxon>
        <taxon>Deinococcaceae</taxon>
        <taxon>Deinococcus</taxon>
    </lineage>
</organism>
<dbReference type="EMBL" id="JACHFN010000022">
    <property type="protein sequence ID" value="MBB5236192.1"/>
    <property type="molecule type" value="Genomic_DNA"/>
</dbReference>
<comment type="caution">
    <text evidence="1">The sequence shown here is derived from an EMBL/GenBank/DDBJ whole genome shotgun (WGS) entry which is preliminary data.</text>
</comment>
<dbReference type="Proteomes" id="UP000525389">
    <property type="component" value="Unassembled WGS sequence"/>
</dbReference>
<gene>
    <name evidence="1" type="ORF">HNQ09_003660</name>
</gene>
<sequence>MTFNPGLNRVTIANFGGLPDGMAGTLAHEWLATWSIAPQMQAELPLCDLPRIPSSGKLDIARLTLERLPRQLLGHGRTRGLSGLVRACGLEVHARKMQACGVYPVALNAALERGDPGTAAFAERLGIALAATVATLKLAPPESRAARPEWPEAHWERWRQVNRIVLGGGVLSGTLGQQLFSTACEWLPRLGAADVRLHLFAQPRHLMLHGAARHYRDGPVLVLDAGHTAIKRAWVEVSGGEVRELRPAPLLPTPYGISDGQQLLDFLAEALLETLAGHGQVEQVAVSLSAHLDRGGSVDPQAATSSFYGSLAGLALEDVLRERLSTRLGFSCRVRVMHEGQAAVHGLPHMDAALLLGTSVGGALQETES</sequence>
<keyword evidence="2" id="KW-1185">Reference proteome</keyword>
<evidence type="ECO:0000313" key="2">
    <source>
        <dbReference type="Proteomes" id="UP000525389"/>
    </source>
</evidence>
<dbReference type="RefSeq" id="WP_184031874.1">
    <property type="nucleotide sequence ID" value="NZ_JACHFN010000022.1"/>
</dbReference>
<accession>A0A7W8GID7</accession>
<evidence type="ECO:0000313" key="1">
    <source>
        <dbReference type="EMBL" id="MBB5236192.1"/>
    </source>
</evidence>
<proteinExistence type="predicted"/>
<dbReference type="Gene3D" id="3.30.420.40">
    <property type="match status" value="1"/>
</dbReference>
<name>A0A7W8GID7_9DEIO</name>
<dbReference type="SUPFAM" id="SSF53067">
    <property type="entry name" value="Actin-like ATPase domain"/>
    <property type="match status" value="1"/>
</dbReference>